<dbReference type="SUPFAM" id="SSF53448">
    <property type="entry name" value="Nucleotide-diphospho-sugar transferases"/>
    <property type="match status" value="1"/>
</dbReference>
<dbReference type="InterPro" id="IPR029044">
    <property type="entry name" value="Nucleotide-diphossugar_trans"/>
</dbReference>
<feature type="region of interest" description="Disordered" evidence="1">
    <location>
        <begin position="515"/>
        <end position="538"/>
    </location>
</feature>
<accession>A0A9W8DQH5</accession>
<gene>
    <name evidence="2" type="primary">GLG2</name>
    <name evidence="2" type="ORF">H4219_001384</name>
</gene>
<dbReference type="EMBL" id="JANBPU010000014">
    <property type="protein sequence ID" value="KAJ1920408.1"/>
    <property type="molecule type" value="Genomic_DNA"/>
</dbReference>
<keyword evidence="2" id="KW-0328">Glycosyltransferase</keyword>
<evidence type="ECO:0000313" key="3">
    <source>
        <dbReference type="Proteomes" id="UP001150538"/>
    </source>
</evidence>
<feature type="region of interest" description="Disordered" evidence="1">
    <location>
        <begin position="1336"/>
        <end position="1430"/>
    </location>
</feature>
<keyword evidence="2" id="KW-0808">Transferase</keyword>
<dbReference type="Pfam" id="PF01501">
    <property type="entry name" value="Glyco_transf_8"/>
    <property type="match status" value="1"/>
</dbReference>
<dbReference type="InterPro" id="IPR050587">
    <property type="entry name" value="GNT1/Glycosyltrans_8"/>
</dbReference>
<dbReference type="EC" id="2.4.1.186" evidence="2"/>
<feature type="region of interest" description="Disordered" evidence="1">
    <location>
        <begin position="971"/>
        <end position="990"/>
    </location>
</feature>
<organism evidence="2 3">
    <name type="scientific">Mycoemilia scoparia</name>
    <dbReference type="NCBI Taxonomy" id="417184"/>
    <lineage>
        <taxon>Eukaryota</taxon>
        <taxon>Fungi</taxon>
        <taxon>Fungi incertae sedis</taxon>
        <taxon>Zoopagomycota</taxon>
        <taxon>Kickxellomycotina</taxon>
        <taxon>Kickxellomycetes</taxon>
        <taxon>Kickxellales</taxon>
        <taxon>Kickxellaceae</taxon>
        <taxon>Mycoemilia</taxon>
    </lineage>
</organism>
<protein>
    <submittedName>
        <fullName evidence="2">Glycogenin glucosyltransferase</fullName>
        <ecNumber evidence="2">2.4.1.186</ecNumber>
    </submittedName>
</protein>
<feature type="compositionally biased region" description="Polar residues" evidence="1">
    <location>
        <begin position="971"/>
        <end position="983"/>
    </location>
</feature>
<name>A0A9W8DQH5_9FUNG</name>
<dbReference type="Proteomes" id="UP001150538">
    <property type="component" value="Unassembled WGS sequence"/>
</dbReference>
<sequence length="1444" mass="161585">MCADRRYAYITLVTSDDYIQGALVLFHSIRHLSGSRLPVVCLATPSFLSPESLSLLESTFDSVIHAEPTVSTNNAGLTLLGRPDLAYTLTKIELWRPSLAQDWDALLYLDADTLINNNVDDVFERVDRWKSDSDAAHASSHTMSKWECGDLIAAAPDIGWPDCFNSGVMLIRPGVVCYNDLISRANTPNTNGSFDGADQGLLNSCFSDWSQSPSYRRLPFLYNVTKTAFYSYTPALSHYGHDTKIVHFIGQNKPWRIRRGHNGQVVSGPGASSMWNLPKKPDQVLEISIQDEPQKIHPHTTSQIKPVCTGSDKGRALERKVEDEHRPAMPDYPGAPEVSDWHKDWSWADNRVHPFDFNWVERHATPQSEPQIGQQGYKGKQISEHSVTYDANNRHDNAPGGSLPPQEGPKSRFVDQGQEQSYDQHSIIHDENREWAHQHHTYAYEHTQSHSEPNHESYDARQHGHSRFGGDYGSEKYAQVPTHMPIYEASQVVIHSIPRHAHHTTNAGAETKYEEGQTVHHRHHNQHHHEDKSHSKNPTFSDVVETIENREPKASVVNPAALWESEEQQRERREKIKEYEKMAHSSVYASQTIPVAPDVVQTRVEETQHPTDNSYLTRSFNQGIAPTVETRSSGKYGSEKVAESPLMGNVGLSIDRKGQDQNVSGTANYYQMPQVRDEDVRKVVTDFLQQWHKIIAARTINDNGYILSSNPMVESDVLRIDSSSNRVLLNTVVSCQTRDDQGRMTEHKFTLNSSMRVSPDGVPENHTFNVYPGTEASGVNNDTVLGDSEIDHGAVLDNVNEDGEYGDEEEDVEKMRRHLPVASTPYPRSPVNYSESDDSYDDGSSIEYVEEDDVPDDNYDNLDEDANGQSYTLPRRSSVIAFNGAGIPTSTLPTTGLPESHKAFWDLQRQLVSFQMSQNKPKVRESQSTNDDSSSDFYTFNDRVIDKIRPSSPPTPDFDDAEPIMYKQRSPDTNAYNINNTSGEYKKEPKVETSSMDDFANYRITWNMNEIKAIPKQVAQGVPLPSNIPGGNMWSSGEDTINQGFVASIAGPQALTHSFTPNPNAELAMHSEAQTSLPNLADTSVTSADARSSEAIPTSSATPNIINPSQAGSIVNVSEGAATPRSISLSSHNSSSSKSLLLSKASTPNPGTWIDSHWTDIVSQMPELVKDVDKSGRPVARRQRSMTEVAKRKSPDSTNSVTKEKSGSGTTPRLRRGKSFTQAPNTRRYVGNIEVTLLGENEEEHDEPDKEIQQWFWYRAMRKSDEDLQDKLESSESPSHPSLRHSLSTPHFMRRTASSLSINGNIGDILPPNSYNLARRRQSVPAVGILNSSKIGQDESESYDPFSKDVEKDSKGSEEVKKDWELQNTEETSAIKDLNGKAKASSDPNKKKEEEEGIKSISELTNENENMEHKKDKFVYSPDPYSDDEYDDYLDLTISMKHSQ</sequence>
<dbReference type="OrthoDB" id="2014201at2759"/>
<reference evidence="2" key="1">
    <citation type="submission" date="2022-07" db="EMBL/GenBank/DDBJ databases">
        <title>Phylogenomic reconstructions and comparative analyses of Kickxellomycotina fungi.</title>
        <authorList>
            <person name="Reynolds N.K."/>
            <person name="Stajich J.E."/>
            <person name="Barry K."/>
            <person name="Grigoriev I.V."/>
            <person name="Crous P."/>
            <person name="Smith M.E."/>
        </authorList>
    </citation>
    <scope>NUCLEOTIDE SEQUENCE</scope>
    <source>
        <strain evidence="2">NBRC 100468</strain>
    </source>
</reference>
<feature type="compositionally biased region" description="Acidic residues" evidence="1">
    <location>
        <begin position="851"/>
        <end position="866"/>
    </location>
</feature>
<feature type="compositionally biased region" description="Basic and acidic residues" evidence="1">
    <location>
        <begin position="1346"/>
        <end position="1365"/>
    </location>
</feature>
<feature type="compositionally biased region" description="Low complexity" evidence="1">
    <location>
        <begin position="1275"/>
        <end position="1287"/>
    </location>
</feature>
<dbReference type="PANTHER" id="PTHR11183">
    <property type="entry name" value="GLYCOGENIN SUBFAMILY MEMBER"/>
    <property type="match status" value="1"/>
</dbReference>
<feature type="region of interest" description="Disordered" evidence="1">
    <location>
        <begin position="390"/>
        <end position="413"/>
    </location>
</feature>
<feature type="region of interest" description="Disordered" evidence="1">
    <location>
        <begin position="1173"/>
        <end position="1226"/>
    </location>
</feature>
<dbReference type="GO" id="GO:0008466">
    <property type="term" value="F:glycogenin glucosyltransferase activity"/>
    <property type="evidence" value="ECO:0007669"/>
    <property type="project" value="UniProtKB-EC"/>
</dbReference>
<feature type="region of interest" description="Disordered" evidence="1">
    <location>
        <begin position="851"/>
        <end position="870"/>
    </location>
</feature>
<feature type="region of interest" description="Disordered" evidence="1">
    <location>
        <begin position="821"/>
        <end position="844"/>
    </location>
</feature>
<feature type="region of interest" description="Disordered" evidence="1">
    <location>
        <begin position="1268"/>
        <end position="1287"/>
    </location>
</feature>
<feature type="region of interest" description="Disordered" evidence="1">
    <location>
        <begin position="1083"/>
        <end position="1109"/>
    </location>
</feature>
<feature type="compositionally biased region" description="Basic and acidic residues" evidence="1">
    <location>
        <begin position="1388"/>
        <end position="1398"/>
    </location>
</feature>
<dbReference type="CDD" id="cd02537">
    <property type="entry name" value="GT8_Glycogenin"/>
    <property type="match status" value="1"/>
</dbReference>
<keyword evidence="3" id="KW-1185">Reference proteome</keyword>
<dbReference type="Gene3D" id="3.90.550.10">
    <property type="entry name" value="Spore Coat Polysaccharide Biosynthesis Protein SpsA, Chain A"/>
    <property type="match status" value="1"/>
</dbReference>
<feature type="compositionally biased region" description="Polar residues" evidence="1">
    <location>
        <begin position="1196"/>
        <end position="1211"/>
    </location>
</feature>
<evidence type="ECO:0000313" key="2">
    <source>
        <dbReference type="EMBL" id="KAJ1920408.1"/>
    </source>
</evidence>
<evidence type="ECO:0000256" key="1">
    <source>
        <dbReference type="SAM" id="MobiDB-lite"/>
    </source>
</evidence>
<feature type="compositionally biased region" description="Low complexity" evidence="1">
    <location>
        <begin position="1126"/>
        <end position="1146"/>
    </location>
</feature>
<proteinExistence type="predicted"/>
<feature type="region of interest" description="Disordered" evidence="1">
    <location>
        <begin position="917"/>
        <end position="937"/>
    </location>
</feature>
<feature type="region of interest" description="Disordered" evidence="1">
    <location>
        <begin position="1125"/>
        <end position="1149"/>
    </location>
</feature>
<comment type="caution">
    <text evidence="2">The sequence shown here is derived from an EMBL/GenBank/DDBJ whole genome shotgun (WGS) entry which is preliminary data.</text>
</comment>
<dbReference type="InterPro" id="IPR002495">
    <property type="entry name" value="Glyco_trans_8"/>
</dbReference>